<evidence type="ECO:0000259" key="4">
    <source>
        <dbReference type="PROSITE" id="PS01124"/>
    </source>
</evidence>
<dbReference type="InterPro" id="IPR018060">
    <property type="entry name" value="HTH_AraC"/>
</dbReference>
<dbReference type="InterPro" id="IPR009057">
    <property type="entry name" value="Homeodomain-like_sf"/>
</dbReference>
<dbReference type="Gene3D" id="1.10.10.60">
    <property type="entry name" value="Homeodomain-like"/>
    <property type="match status" value="2"/>
</dbReference>
<evidence type="ECO:0000256" key="3">
    <source>
        <dbReference type="ARBA" id="ARBA00023163"/>
    </source>
</evidence>
<evidence type="ECO:0000256" key="2">
    <source>
        <dbReference type="ARBA" id="ARBA00023125"/>
    </source>
</evidence>
<dbReference type="SMART" id="SM00342">
    <property type="entry name" value="HTH_ARAC"/>
    <property type="match status" value="1"/>
</dbReference>
<dbReference type="GO" id="GO:0003700">
    <property type="term" value="F:DNA-binding transcription factor activity"/>
    <property type="evidence" value="ECO:0007669"/>
    <property type="project" value="InterPro"/>
</dbReference>
<name>A0A6J5K1F7_9BURK</name>
<feature type="domain" description="HTH araC/xylS-type" evidence="4">
    <location>
        <begin position="38"/>
        <end position="136"/>
    </location>
</feature>
<dbReference type="Pfam" id="PF12833">
    <property type="entry name" value="HTH_18"/>
    <property type="match status" value="1"/>
</dbReference>
<evidence type="ECO:0000313" key="5">
    <source>
        <dbReference type="EMBL" id="CAB4047577.1"/>
    </source>
</evidence>
<keyword evidence="1" id="KW-0805">Transcription regulation</keyword>
<evidence type="ECO:0000313" key="6">
    <source>
        <dbReference type="Proteomes" id="UP000494102"/>
    </source>
</evidence>
<gene>
    <name evidence="5" type="primary">rhaS_6</name>
    <name evidence="5" type="ORF">LMG9964_01210</name>
</gene>
<proteinExistence type="predicted"/>
<dbReference type="AlphaFoldDB" id="A0A6J5K1F7"/>
<reference evidence="5 6" key="1">
    <citation type="submission" date="2020-04" db="EMBL/GenBank/DDBJ databases">
        <authorList>
            <person name="De Canck E."/>
        </authorList>
    </citation>
    <scope>NUCLEOTIDE SEQUENCE [LARGE SCALE GENOMIC DNA]</scope>
    <source>
        <strain evidence="5 6">LMG 9964</strain>
    </source>
</reference>
<organism evidence="5 6">
    <name type="scientific">Paraburkholderia phenoliruptrix</name>
    <dbReference type="NCBI Taxonomy" id="252970"/>
    <lineage>
        <taxon>Bacteria</taxon>
        <taxon>Pseudomonadati</taxon>
        <taxon>Pseudomonadota</taxon>
        <taxon>Betaproteobacteria</taxon>
        <taxon>Burkholderiales</taxon>
        <taxon>Burkholderiaceae</taxon>
        <taxon>Paraburkholderia</taxon>
    </lineage>
</organism>
<keyword evidence="2" id="KW-0238">DNA-binding</keyword>
<evidence type="ECO:0000256" key="1">
    <source>
        <dbReference type="ARBA" id="ARBA00023015"/>
    </source>
</evidence>
<accession>A0A6J5K1F7</accession>
<protein>
    <submittedName>
        <fullName evidence="5">HTH-type transcriptional activator RhaS</fullName>
    </submittedName>
</protein>
<dbReference type="Proteomes" id="UP000494102">
    <property type="component" value="Unassembled WGS sequence"/>
</dbReference>
<dbReference type="PANTHER" id="PTHR46796">
    <property type="entry name" value="HTH-TYPE TRANSCRIPTIONAL ACTIVATOR RHAS-RELATED"/>
    <property type="match status" value="1"/>
</dbReference>
<dbReference type="GO" id="GO:0043565">
    <property type="term" value="F:sequence-specific DNA binding"/>
    <property type="evidence" value="ECO:0007669"/>
    <property type="project" value="InterPro"/>
</dbReference>
<dbReference type="InterPro" id="IPR050204">
    <property type="entry name" value="AraC_XylS_family_regulators"/>
</dbReference>
<dbReference type="SUPFAM" id="SSF46689">
    <property type="entry name" value="Homeodomain-like"/>
    <property type="match status" value="2"/>
</dbReference>
<dbReference type="PROSITE" id="PS01124">
    <property type="entry name" value="HTH_ARAC_FAMILY_2"/>
    <property type="match status" value="1"/>
</dbReference>
<sequence>MLRGSHMNCACDLLWTGTAAPMRASIETPESQLSEPIRAAAEQLRVGVEGRVSIAAVARAAAMSERNFLRRFRKEIGVTPTEFVLRLRLEKACHMLIQTELPADKIARRTGLSSGDRLAKLFRQHLAISPTGYRNAERQRLAAIALSTPQELAEREGHDD</sequence>
<dbReference type="EMBL" id="CADILN010000001">
    <property type="protein sequence ID" value="CAB4047577.1"/>
    <property type="molecule type" value="Genomic_DNA"/>
</dbReference>
<keyword evidence="3" id="KW-0804">Transcription</keyword>